<feature type="chain" id="PRO_5027853855" evidence="3">
    <location>
        <begin position="20"/>
        <end position="242"/>
    </location>
</feature>
<feature type="compositionally biased region" description="Basic residues" evidence="1">
    <location>
        <begin position="109"/>
        <end position="124"/>
    </location>
</feature>
<feature type="region of interest" description="Disordered" evidence="1">
    <location>
        <begin position="182"/>
        <end position="225"/>
    </location>
</feature>
<comment type="caution">
    <text evidence="4">The sequence shown here is derived from an EMBL/GenBank/DDBJ whole genome shotgun (WGS) entry which is preliminary data.</text>
</comment>
<evidence type="ECO:0000313" key="5">
    <source>
        <dbReference type="Proteomes" id="UP000580250"/>
    </source>
</evidence>
<proteinExistence type="predicted"/>
<dbReference type="Gene3D" id="1.20.1070.10">
    <property type="entry name" value="Rhodopsin 7-helix transmembrane proteins"/>
    <property type="match status" value="1"/>
</dbReference>
<organism evidence="4 5">
    <name type="scientific">Meloidogyne enterolobii</name>
    <name type="common">Root-knot nematode worm</name>
    <name type="synonym">Meloidogyne mayaguensis</name>
    <dbReference type="NCBI Taxonomy" id="390850"/>
    <lineage>
        <taxon>Eukaryota</taxon>
        <taxon>Metazoa</taxon>
        <taxon>Ecdysozoa</taxon>
        <taxon>Nematoda</taxon>
        <taxon>Chromadorea</taxon>
        <taxon>Rhabditida</taxon>
        <taxon>Tylenchina</taxon>
        <taxon>Tylenchomorpha</taxon>
        <taxon>Tylenchoidea</taxon>
        <taxon>Meloidogynidae</taxon>
        <taxon>Meloidogyninae</taxon>
        <taxon>Meloidogyne</taxon>
    </lineage>
</organism>
<dbReference type="EMBL" id="CAJEWN010000353">
    <property type="protein sequence ID" value="CAD2179799.1"/>
    <property type="molecule type" value="Genomic_DNA"/>
</dbReference>
<feature type="region of interest" description="Disordered" evidence="1">
    <location>
        <begin position="107"/>
        <end position="152"/>
    </location>
</feature>
<feature type="transmembrane region" description="Helical" evidence="2">
    <location>
        <begin position="68"/>
        <end position="93"/>
    </location>
</feature>
<dbReference type="AlphaFoldDB" id="A0A6V7VYB2"/>
<evidence type="ECO:0000256" key="3">
    <source>
        <dbReference type="SAM" id="SignalP"/>
    </source>
</evidence>
<accession>A0A6V7VYB2</accession>
<feature type="signal peptide" evidence="3">
    <location>
        <begin position="1"/>
        <end position="19"/>
    </location>
</feature>
<name>A0A6V7VYB2_MELEN</name>
<evidence type="ECO:0000256" key="1">
    <source>
        <dbReference type="SAM" id="MobiDB-lite"/>
    </source>
</evidence>
<keyword evidence="2" id="KW-1133">Transmembrane helix</keyword>
<dbReference type="OrthoDB" id="5909677at2759"/>
<keyword evidence="2" id="KW-0472">Membrane</keyword>
<reference evidence="4 5" key="1">
    <citation type="submission" date="2020-08" db="EMBL/GenBank/DDBJ databases">
        <authorList>
            <person name="Koutsovoulos G."/>
            <person name="Danchin GJ E."/>
        </authorList>
    </citation>
    <scope>NUCLEOTIDE SEQUENCE [LARGE SCALE GENOMIC DNA]</scope>
</reference>
<keyword evidence="2" id="KW-0812">Transmembrane</keyword>
<sequence length="242" mass="27525">MFNTKLVLLLITLFFVITSFISQSATTESDALFVNDTDQDHLDFTDFKERGLPLVEKKAQRRIRPTNWFRFCYVFILPIIVVALSACLMFWSVRRYKKWKKEKAEARARHQQLKRSRSKSKTRTKSADKKEHDDHLQPTIPVPPPTPGTAMLTPMENLVSRSLTALAGRVGSGTKFRPIATRSYADGVTTPDSYRSEEESNSDRRDGREATTTEESIEDDLDERPVSLVALSKIENVGSIRG</sequence>
<feature type="compositionally biased region" description="Basic and acidic residues" evidence="1">
    <location>
        <begin position="194"/>
        <end position="211"/>
    </location>
</feature>
<evidence type="ECO:0000256" key="2">
    <source>
        <dbReference type="SAM" id="Phobius"/>
    </source>
</evidence>
<evidence type="ECO:0000313" key="4">
    <source>
        <dbReference type="EMBL" id="CAD2179799.1"/>
    </source>
</evidence>
<gene>
    <name evidence="4" type="ORF">MENT_LOCUS31830</name>
</gene>
<feature type="compositionally biased region" description="Basic and acidic residues" evidence="1">
    <location>
        <begin position="125"/>
        <end position="136"/>
    </location>
</feature>
<keyword evidence="3" id="KW-0732">Signal</keyword>
<protein>
    <submittedName>
        <fullName evidence="4">Uncharacterized protein</fullName>
    </submittedName>
</protein>
<dbReference type="Proteomes" id="UP000580250">
    <property type="component" value="Unassembled WGS sequence"/>
</dbReference>